<keyword evidence="3" id="KW-1185">Reference proteome</keyword>
<dbReference type="EMBL" id="EF488483">
    <property type="protein sequence ID" value="ABR68004.1"/>
    <property type="molecule type" value="Genomic_DNA"/>
</dbReference>
<evidence type="ECO:0000313" key="2">
    <source>
        <dbReference type="EMBL" id="ABR68004.1"/>
    </source>
</evidence>
<dbReference type="OrthoDB" id="28183at10239"/>
<feature type="region of interest" description="Disordered" evidence="1">
    <location>
        <begin position="1"/>
        <end position="34"/>
    </location>
</feature>
<sequence length="170" mass="18095">MPKTRRPRTRRARRNRPPTPWPTSQDSGRASSMDTPSMCLAIVFKPIGAPSPVDYAPPAYIATPSWPPAPSTRSPGTPSMDELSARLSNTLSLASPPSPPNEPPRPSKSLPHQPLLSPPRFHPPSFSPCGGTAPTATDVLKQPLESSSPPLHFLSQASGPKTSTPSGERP</sequence>
<name>B8LHM1_9DELA</name>
<feature type="compositionally biased region" description="Pro residues" evidence="1">
    <location>
        <begin position="116"/>
        <end position="126"/>
    </location>
</feature>
<accession>B8LHM1</accession>
<dbReference type="GeneID" id="7205458"/>
<organism evidence="2 3">
    <name type="scientific">Human T-lymphotropic virus 4</name>
    <dbReference type="NCBI Taxonomy" id="318279"/>
    <lineage>
        <taxon>Viruses</taxon>
        <taxon>Riboviria</taxon>
        <taxon>Pararnavirae</taxon>
        <taxon>Artverviricota</taxon>
        <taxon>Revtraviricetes</taxon>
        <taxon>Ortervirales</taxon>
        <taxon>Retroviridae</taxon>
        <taxon>Orthoretrovirinae</taxon>
        <taxon>Deltaretrovirus</taxon>
    </lineage>
</organism>
<feature type="region of interest" description="Disordered" evidence="1">
    <location>
        <begin position="53"/>
        <end position="170"/>
    </location>
</feature>
<feature type="compositionally biased region" description="Polar residues" evidence="1">
    <location>
        <begin position="144"/>
        <end position="170"/>
    </location>
</feature>
<feature type="compositionally biased region" description="Basic residues" evidence="1">
    <location>
        <begin position="1"/>
        <end position="16"/>
    </location>
</feature>
<protein>
    <submittedName>
        <fullName evidence="2">Rex protein</fullName>
    </submittedName>
</protein>
<evidence type="ECO:0000256" key="1">
    <source>
        <dbReference type="SAM" id="MobiDB-lite"/>
    </source>
</evidence>
<dbReference type="KEGG" id="vg:7205458"/>
<feature type="compositionally biased region" description="Pro residues" evidence="1">
    <location>
        <begin position="96"/>
        <end position="106"/>
    </location>
</feature>
<dbReference type="Proteomes" id="UP000119470">
    <property type="component" value="Segment"/>
</dbReference>
<evidence type="ECO:0000313" key="3">
    <source>
        <dbReference type="Proteomes" id="UP000119470"/>
    </source>
</evidence>
<feature type="compositionally biased region" description="Polar residues" evidence="1">
    <location>
        <begin position="24"/>
        <end position="34"/>
    </location>
</feature>
<proteinExistence type="predicted"/>
<reference evidence="2" key="1">
    <citation type="submission" date="2007-03" db="EMBL/GenBank/DDBJ databases">
        <title>Ancient Origin and Molecular Features of the Novel Human T-lymphotropic Virus Type 4.</title>
        <authorList>
            <person name="Switzer W.M."/>
        </authorList>
    </citation>
    <scope>NUCLEOTIDE SEQUENCE [LARGE SCALE GENOMIC DNA]</scope>
    <source>
        <strain evidence="2">1863LE</strain>
    </source>
</reference>
<gene>
    <name evidence="2" type="primary">rex</name>
</gene>
<dbReference type="RefSeq" id="YP_002455787.1">
    <property type="nucleotide sequence ID" value="NC_011800.1"/>
</dbReference>